<dbReference type="PANTHER" id="PTHR31672">
    <property type="entry name" value="BNACNNG10540D PROTEIN"/>
    <property type="match status" value="1"/>
</dbReference>
<reference evidence="4" key="2">
    <citation type="journal article" date="2017" name="J. Anim. Genet.">
        <title>Multiple reference genome sequences of hot pepper reveal the massive evolution of plant disease resistance genes by retroduplication.</title>
        <authorList>
            <person name="Kim S."/>
            <person name="Park J."/>
            <person name="Yeom S.-I."/>
            <person name="Kim Y.-M."/>
            <person name="Seo E."/>
            <person name="Kim K.-T."/>
            <person name="Kim M.-S."/>
            <person name="Lee J.M."/>
            <person name="Cheong K."/>
            <person name="Shin H.-S."/>
            <person name="Kim S.-B."/>
            <person name="Han K."/>
            <person name="Lee J."/>
            <person name="Park M."/>
            <person name="Lee H.-A."/>
            <person name="Lee H.-Y."/>
            <person name="Lee Y."/>
            <person name="Oh S."/>
            <person name="Lee J.H."/>
            <person name="Choi E."/>
            <person name="Choi E."/>
            <person name="Lee S.E."/>
            <person name="Jeon J."/>
            <person name="Kim H."/>
            <person name="Choi G."/>
            <person name="Song H."/>
            <person name="Lee J."/>
            <person name="Lee S.-C."/>
            <person name="Kwon J.-K."/>
            <person name="Lee H.-Y."/>
            <person name="Koo N."/>
            <person name="Hong Y."/>
            <person name="Kim R.W."/>
            <person name="Kang W.-H."/>
            <person name="Huh J.H."/>
            <person name="Kang B.-C."/>
            <person name="Yang T.-J."/>
            <person name="Lee Y.-H."/>
            <person name="Bennetzen J.L."/>
            <person name="Choi D."/>
        </authorList>
    </citation>
    <scope>NUCLEOTIDE SEQUENCE [LARGE SCALE GENOMIC DNA]</scope>
    <source>
        <strain evidence="4">cv. PBC81</strain>
    </source>
</reference>
<keyword evidence="4" id="KW-1185">Reference proteome</keyword>
<feature type="compositionally biased region" description="Polar residues" evidence="1">
    <location>
        <begin position="419"/>
        <end position="428"/>
    </location>
</feature>
<dbReference type="Proteomes" id="UP000224567">
    <property type="component" value="Unassembled WGS sequence"/>
</dbReference>
<feature type="transmembrane region" description="Helical" evidence="2">
    <location>
        <begin position="258"/>
        <end position="282"/>
    </location>
</feature>
<dbReference type="OrthoDB" id="1289361at2759"/>
<keyword evidence="2" id="KW-0472">Membrane</keyword>
<evidence type="ECO:0000256" key="2">
    <source>
        <dbReference type="SAM" id="Phobius"/>
    </source>
</evidence>
<dbReference type="EMBL" id="MLFT02000003">
    <property type="protein sequence ID" value="PHT53669.1"/>
    <property type="molecule type" value="Genomic_DNA"/>
</dbReference>
<evidence type="ECO:0000313" key="4">
    <source>
        <dbReference type="Proteomes" id="UP000224567"/>
    </source>
</evidence>
<sequence length="501" mass="55562">MELNEDIVVDIISRLPVRLAVQCKVLSNSFNNKLCEPNISQSFASRWFRDQNITNLLISSSSLPSPSPSPSPDEIFNFFRKVASNNPWLRRGQISRTSSLNVSLLASCKGLLLLEFHQFKTFCIFNPVTGLHQLIPYPEPKHYFSTMEGGTGLAVDHPNSNRYYKLVTVGMLNKLQGYRFRVFSSEEAGVVWREFQLRRRVYTGTSLVGPQPVYAHNCLHWLTSNGNILAFDTKSSTGQATIINHPEVLRHYFKDPTYGIICFMFDAVLGLAGGVLTLLCAFKKTIVIFGYDYASRNWTASYTLPNVSPDLVGRLGGPAFPILCFDGGKLFILGSSQAAQRPGYLYEYDSGMKTYKKVDEAFDMHNSIFFSWEPTLASIPKTDLPPYTVHSKHFPAITATLDELGCLMANQPQVKPVAGQSQTASPPSQGREKGSGSYYECTHNVVNWDLVPTGHKYVINYTARKSCRAAVFAAFADLSCGLELAMVVLGARVSHGSPVVG</sequence>
<keyword evidence="2" id="KW-0812">Transmembrane</keyword>
<proteinExistence type="predicted"/>
<evidence type="ECO:0008006" key="5">
    <source>
        <dbReference type="Google" id="ProtNLM"/>
    </source>
</evidence>
<evidence type="ECO:0000313" key="3">
    <source>
        <dbReference type="EMBL" id="PHT53669.1"/>
    </source>
</evidence>
<protein>
    <recommendedName>
        <fullName evidence="5">F-box domain-containing protein</fullName>
    </recommendedName>
</protein>
<accession>A0A2G2X8A2</accession>
<dbReference type="InterPro" id="IPR050796">
    <property type="entry name" value="SCF_F-box_component"/>
</dbReference>
<dbReference type="AlphaFoldDB" id="A0A2G2X8A2"/>
<feature type="region of interest" description="Disordered" evidence="1">
    <location>
        <begin position="417"/>
        <end position="436"/>
    </location>
</feature>
<gene>
    <name evidence="3" type="ORF">CQW23_08131</name>
</gene>
<comment type="caution">
    <text evidence="3">The sequence shown here is derived from an EMBL/GenBank/DDBJ whole genome shotgun (WGS) entry which is preliminary data.</text>
</comment>
<evidence type="ECO:0000256" key="1">
    <source>
        <dbReference type="SAM" id="MobiDB-lite"/>
    </source>
</evidence>
<reference evidence="3 4" key="1">
    <citation type="journal article" date="2017" name="Genome Biol.">
        <title>New reference genome sequences of hot pepper reveal the massive evolution of plant disease-resistance genes by retroduplication.</title>
        <authorList>
            <person name="Kim S."/>
            <person name="Park J."/>
            <person name="Yeom S.I."/>
            <person name="Kim Y.M."/>
            <person name="Seo E."/>
            <person name="Kim K.T."/>
            <person name="Kim M.S."/>
            <person name="Lee J.M."/>
            <person name="Cheong K."/>
            <person name="Shin H.S."/>
            <person name="Kim S.B."/>
            <person name="Han K."/>
            <person name="Lee J."/>
            <person name="Park M."/>
            <person name="Lee H.A."/>
            <person name="Lee H.Y."/>
            <person name="Lee Y."/>
            <person name="Oh S."/>
            <person name="Lee J.H."/>
            <person name="Choi E."/>
            <person name="Choi E."/>
            <person name="Lee S.E."/>
            <person name="Jeon J."/>
            <person name="Kim H."/>
            <person name="Choi G."/>
            <person name="Song H."/>
            <person name="Lee J."/>
            <person name="Lee S.C."/>
            <person name="Kwon J.K."/>
            <person name="Lee H.Y."/>
            <person name="Koo N."/>
            <person name="Hong Y."/>
            <person name="Kim R.W."/>
            <person name="Kang W.H."/>
            <person name="Huh J.H."/>
            <person name="Kang B.C."/>
            <person name="Yang T.J."/>
            <person name="Lee Y.H."/>
            <person name="Bennetzen J.L."/>
            <person name="Choi D."/>
        </authorList>
    </citation>
    <scope>NUCLEOTIDE SEQUENCE [LARGE SCALE GENOMIC DNA]</scope>
    <source>
        <strain evidence="4">cv. PBC81</strain>
    </source>
</reference>
<organism evidence="3 4">
    <name type="scientific">Capsicum baccatum</name>
    <name type="common">Peruvian pepper</name>
    <dbReference type="NCBI Taxonomy" id="33114"/>
    <lineage>
        <taxon>Eukaryota</taxon>
        <taxon>Viridiplantae</taxon>
        <taxon>Streptophyta</taxon>
        <taxon>Embryophyta</taxon>
        <taxon>Tracheophyta</taxon>
        <taxon>Spermatophyta</taxon>
        <taxon>Magnoliopsida</taxon>
        <taxon>eudicotyledons</taxon>
        <taxon>Gunneridae</taxon>
        <taxon>Pentapetalae</taxon>
        <taxon>asterids</taxon>
        <taxon>lamiids</taxon>
        <taxon>Solanales</taxon>
        <taxon>Solanaceae</taxon>
        <taxon>Solanoideae</taxon>
        <taxon>Capsiceae</taxon>
        <taxon>Capsicum</taxon>
    </lineage>
</organism>
<keyword evidence="2" id="KW-1133">Transmembrane helix</keyword>
<name>A0A2G2X8A2_CAPBA</name>
<dbReference type="SUPFAM" id="SSF75011">
    <property type="entry name" value="3-carboxy-cis,cis-mucoante lactonizing enzyme"/>
    <property type="match status" value="1"/>
</dbReference>